<keyword evidence="3" id="KW-1185">Reference proteome</keyword>
<dbReference type="EMBL" id="MCGN01000004">
    <property type="protein sequence ID" value="ORY97327.1"/>
    <property type="molecule type" value="Genomic_DNA"/>
</dbReference>
<protein>
    <submittedName>
        <fullName evidence="2">Uncharacterized protein</fullName>
    </submittedName>
</protein>
<reference evidence="2 3" key="1">
    <citation type="submission" date="2016-07" db="EMBL/GenBank/DDBJ databases">
        <title>Pervasive Adenine N6-methylation of Active Genes in Fungi.</title>
        <authorList>
            <consortium name="DOE Joint Genome Institute"/>
            <person name="Mondo S.J."/>
            <person name="Dannebaum R.O."/>
            <person name="Kuo R.C."/>
            <person name="Labutti K."/>
            <person name="Haridas S."/>
            <person name="Kuo A."/>
            <person name="Salamov A."/>
            <person name="Ahrendt S.R."/>
            <person name="Lipzen A."/>
            <person name="Sullivan W."/>
            <person name="Andreopoulos W.B."/>
            <person name="Clum A."/>
            <person name="Lindquist E."/>
            <person name="Daum C."/>
            <person name="Ramamoorthy G.K."/>
            <person name="Gryganskyi A."/>
            <person name="Culley D."/>
            <person name="Magnuson J.K."/>
            <person name="James T.Y."/>
            <person name="O'Malley M.A."/>
            <person name="Stajich J.E."/>
            <person name="Spatafora J.W."/>
            <person name="Visel A."/>
            <person name="Grigoriev I.V."/>
        </authorList>
    </citation>
    <scope>NUCLEOTIDE SEQUENCE [LARGE SCALE GENOMIC DNA]</scope>
    <source>
        <strain evidence="2 3">NRRL 2496</strain>
    </source>
</reference>
<evidence type="ECO:0000256" key="1">
    <source>
        <dbReference type="SAM" id="MobiDB-lite"/>
    </source>
</evidence>
<evidence type="ECO:0000313" key="3">
    <source>
        <dbReference type="Proteomes" id="UP000242180"/>
    </source>
</evidence>
<sequence length="212" mass="22859">MSVRCDSFRAVTPSWSSRCPIVLARQGRRGWGVAEELAKSLNADPPPCHLEAGAVPQSLPAEVAQQAQHTLPSSRLGDSLHLSINGTKTPGPTFLDAEITQEVEQQSTRTSAAHPLILRTAACAEPLGNLREQQPKHGSALQDGRSSPWAWSPRDITGHEEQQGKLDEPPGTPQTTTVTNKDKGHQHRPGKRGYSSTATADQRGLCVFPKQA</sequence>
<organism evidence="2 3">
    <name type="scientific">Syncephalastrum racemosum</name>
    <name type="common">Filamentous fungus</name>
    <dbReference type="NCBI Taxonomy" id="13706"/>
    <lineage>
        <taxon>Eukaryota</taxon>
        <taxon>Fungi</taxon>
        <taxon>Fungi incertae sedis</taxon>
        <taxon>Mucoromycota</taxon>
        <taxon>Mucoromycotina</taxon>
        <taxon>Mucoromycetes</taxon>
        <taxon>Mucorales</taxon>
        <taxon>Syncephalastraceae</taxon>
        <taxon>Syncephalastrum</taxon>
    </lineage>
</organism>
<dbReference type="AlphaFoldDB" id="A0A1X2HEH8"/>
<name>A0A1X2HEH8_SYNRA</name>
<feature type="region of interest" description="Disordered" evidence="1">
    <location>
        <begin position="133"/>
        <end position="212"/>
    </location>
</feature>
<feature type="compositionally biased region" description="Basic and acidic residues" evidence="1">
    <location>
        <begin position="156"/>
        <end position="168"/>
    </location>
</feature>
<dbReference type="InParanoid" id="A0A1X2HEH8"/>
<gene>
    <name evidence="2" type="ORF">BCR43DRAFT_513751</name>
</gene>
<dbReference type="Proteomes" id="UP000242180">
    <property type="component" value="Unassembled WGS sequence"/>
</dbReference>
<proteinExistence type="predicted"/>
<comment type="caution">
    <text evidence="2">The sequence shown here is derived from an EMBL/GenBank/DDBJ whole genome shotgun (WGS) entry which is preliminary data.</text>
</comment>
<accession>A0A1X2HEH8</accession>
<evidence type="ECO:0000313" key="2">
    <source>
        <dbReference type="EMBL" id="ORY97327.1"/>
    </source>
</evidence>